<keyword evidence="2" id="KW-1185">Reference proteome</keyword>
<organism evidence="1 2">
    <name type="scientific">Rangifer tarandus platyrhynchus</name>
    <name type="common">Svalbard reindeer</name>
    <dbReference type="NCBI Taxonomy" id="3082113"/>
    <lineage>
        <taxon>Eukaryota</taxon>
        <taxon>Metazoa</taxon>
        <taxon>Chordata</taxon>
        <taxon>Craniata</taxon>
        <taxon>Vertebrata</taxon>
        <taxon>Euteleostomi</taxon>
        <taxon>Mammalia</taxon>
        <taxon>Eutheria</taxon>
        <taxon>Laurasiatheria</taxon>
        <taxon>Artiodactyla</taxon>
        <taxon>Ruminantia</taxon>
        <taxon>Pecora</taxon>
        <taxon>Cervidae</taxon>
        <taxon>Odocoileinae</taxon>
        <taxon>Rangifer</taxon>
    </lineage>
</organism>
<dbReference type="Proteomes" id="UP001176941">
    <property type="component" value="Chromosome 5"/>
</dbReference>
<gene>
    <name evidence="1" type="ORF">MRATA1EN1_LOCUS24480</name>
</gene>
<accession>A0ABN8ZSH2</accession>
<evidence type="ECO:0000313" key="2">
    <source>
        <dbReference type="Proteomes" id="UP001176941"/>
    </source>
</evidence>
<dbReference type="EMBL" id="OX459941">
    <property type="protein sequence ID" value="CAI9175518.1"/>
    <property type="molecule type" value="Genomic_DNA"/>
</dbReference>
<evidence type="ECO:0000313" key="1">
    <source>
        <dbReference type="EMBL" id="CAI9175518.1"/>
    </source>
</evidence>
<sequence>MFIETLIIMAKEWKHPKCLLRETPSCTSSLGKPGSIPHGFALHPSLEVVERTCGLAARAVLVLDTAGRVEAMLTDEELLELAGASRVLFGPESSIWETSEKL</sequence>
<proteinExistence type="predicted"/>
<name>A0ABN8ZSH2_RANTA</name>
<protein>
    <submittedName>
        <fullName evidence="1">Uncharacterized protein</fullName>
    </submittedName>
</protein>
<reference evidence="1" key="1">
    <citation type="submission" date="2023-04" db="EMBL/GenBank/DDBJ databases">
        <authorList>
            <consortium name="ELIXIR-Norway"/>
        </authorList>
    </citation>
    <scope>NUCLEOTIDE SEQUENCE [LARGE SCALE GENOMIC DNA]</scope>
</reference>